<keyword evidence="4" id="KW-1185">Reference proteome</keyword>
<evidence type="ECO:0000259" key="2">
    <source>
        <dbReference type="PROSITE" id="PS50222"/>
    </source>
</evidence>
<feature type="domain" description="EF-hand" evidence="2">
    <location>
        <begin position="57"/>
        <end position="92"/>
    </location>
</feature>
<dbReference type="CDD" id="cd00051">
    <property type="entry name" value="EFh"/>
    <property type="match status" value="1"/>
</dbReference>
<keyword evidence="1" id="KW-0106">Calcium</keyword>
<dbReference type="EnsemblMetazoa" id="GPPI037283-RA">
    <property type="protein sequence ID" value="GPPI037283-PA"/>
    <property type="gene ID" value="GPPI037283"/>
</dbReference>
<dbReference type="PROSITE" id="PS00018">
    <property type="entry name" value="EF_HAND_1"/>
    <property type="match status" value="2"/>
</dbReference>
<evidence type="ECO:0000313" key="4">
    <source>
        <dbReference type="Proteomes" id="UP000092460"/>
    </source>
</evidence>
<dbReference type="PROSITE" id="PS50222">
    <property type="entry name" value="EF_HAND_2"/>
    <property type="match status" value="2"/>
</dbReference>
<accession>A0A1B0BQB6</accession>
<organism evidence="3 4">
    <name type="scientific">Glossina palpalis gambiensis</name>
    <dbReference type="NCBI Taxonomy" id="67801"/>
    <lineage>
        <taxon>Eukaryota</taxon>
        <taxon>Metazoa</taxon>
        <taxon>Ecdysozoa</taxon>
        <taxon>Arthropoda</taxon>
        <taxon>Hexapoda</taxon>
        <taxon>Insecta</taxon>
        <taxon>Pterygota</taxon>
        <taxon>Neoptera</taxon>
        <taxon>Endopterygota</taxon>
        <taxon>Diptera</taxon>
        <taxon>Brachycera</taxon>
        <taxon>Muscomorpha</taxon>
        <taxon>Hippoboscoidea</taxon>
        <taxon>Glossinidae</taxon>
        <taxon>Glossina</taxon>
    </lineage>
</organism>
<sequence length="138" mass="15882">SRKVFLPQSGSFPFEFIALEVKLSSFLILVEIYEISLRNVFKNGMDSLIPSIVIDHPNGSAMDACFTAFDKDGDGRLDLAEFTLICRALFRNDRGHIYDVPAERLEQIFSVFDTNGDGYIDRDEFKFCWNQWIKTVRV</sequence>
<dbReference type="InterPro" id="IPR018247">
    <property type="entry name" value="EF_Hand_1_Ca_BS"/>
</dbReference>
<dbReference type="InterPro" id="IPR002048">
    <property type="entry name" value="EF_hand_dom"/>
</dbReference>
<dbReference type="Proteomes" id="UP000092460">
    <property type="component" value="Unassembled WGS sequence"/>
</dbReference>
<reference evidence="3" key="2">
    <citation type="submission" date="2020-05" db="UniProtKB">
        <authorList>
            <consortium name="EnsemblMetazoa"/>
        </authorList>
    </citation>
    <scope>IDENTIFICATION</scope>
    <source>
        <strain evidence="3">IAEA</strain>
    </source>
</reference>
<proteinExistence type="predicted"/>
<dbReference type="SUPFAM" id="SSF47473">
    <property type="entry name" value="EF-hand"/>
    <property type="match status" value="1"/>
</dbReference>
<feature type="domain" description="EF-hand" evidence="2">
    <location>
        <begin position="100"/>
        <end position="135"/>
    </location>
</feature>
<dbReference type="SMART" id="SM00054">
    <property type="entry name" value="EFh"/>
    <property type="match status" value="2"/>
</dbReference>
<name>A0A1B0BQB6_9MUSC</name>
<dbReference type="VEuPathDB" id="VectorBase:GPPI037283"/>
<dbReference type="InterPro" id="IPR011992">
    <property type="entry name" value="EF-hand-dom_pair"/>
</dbReference>
<dbReference type="Gene3D" id="1.10.238.10">
    <property type="entry name" value="EF-hand"/>
    <property type="match status" value="1"/>
</dbReference>
<dbReference type="Pfam" id="PF13499">
    <property type="entry name" value="EF-hand_7"/>
    <property type="match status" value="1"/>
</dbReference>
<dbReference type="EMBL" id="JXJN01018538">
    <property type="status" value="NOT_ANNOTATED_CDS"/>
    <property type="molecule type" value="Genomic_DNA"/>
</dbReference>
<evidence type="ECO:0000256" key="1">
    <source>
        <dbReference type="ARBA" id="ARBA00022837"/>
    </source>
</evidence>
<evidence type="ECO:0000313" key="3">
    <source>
        <dbReference type="EnsemblMetazoa" id="GPPI037283-PA"/>
    </source>
</evidence>
<protein>
    <recommendedName>
        <fullName evidence="2">EF-hand domain-containing protein</fullName>
    </recommendedName>
</protein>
<dbReference type="AlphaFoldDB" id="A0A1B0BQB6"/>
<dbReference type="STRING" id="67801.A0A1B0BQB6"/>
<dbReference type="GO" id="GO:0005509">
    <property type="term" value="F:calcium ion binding"/>
    <property type="evidence" value="ECO:0007669"/>
    <property type="project" value="InterPro"/>
</dbReference>
<reference evidence="4" key="1">
    <citation type="submission" date="2015-01" db="EMBL/GenBank/DDBJ databases">
        <authorList>
            <person name="Aksoy S."/>
            <person name="Warren W."/>
            <person name="Wilson R.K."/>
        </authorList>
    </citation>
    <scope>NUCLEOTIDE SEQUENCE [LARGE SCALE GENOMIC DNA]</scope>
    <source>
        <strain evidence="4">IAEA</strain>
    </source>
</reference>